<reference evidence="7 9" key="3">
    <citation type="submission" date="2017-10" db="EMBL/GenBank/DDBJ databases">
        <title>Extensive intraspecific genome diversity in a model arbuscular mycorrhizal fungus.</title>
        <authorList>
            <person name="Chen E.C.H."/>
            <person name="Morin E."/>
            <person name="Baudet D."/>
            <person name="Noel J."/>
            <person name="Ndikumana S."/>
            <person name="Charron P."/>
            <person name="St-Onge C."/>
            <person name="Giorgi J."/>
            <person name="Grigoriev I.V."/>
            <person name="Roux C."/>
            <person name="Martin F.M."/>
            <person name="Corradi N."/>
        </authorList>
    </citation>
    <scope>NUCLEOTIDE SEQUENCE [LARGE SCALE GENOMIC DNA]</scope>
    <source>
        <strain evidence="4 7">A1</strain>
        <strain evidence="5 9">C2</strain>
    </source>
</reference>
<name>A0A2I1G2E4_9GLOM</name>
<dbReference type="PANTHER" id="PTHR21737">
    <property type="entry name" value="POLYGLUTAMINE BINDING PROTEIN 1/MARVEL MEMBRANE-ASSOCIATING DOMAIN CONTAINING 3"/>
    <property type="match status" value="1"/>
</dbReference>
<keyword evidence="10" id="KW-1185">Reference proteome</keyword>
<dbReference type="EMBL" id="LLXL01000099">
    <property type="protein sequence ID" value="PKK78078.1"/>
    <property type="molecule type" value="Genomic_DNA"/>
</dbReference>
<dbReference type="Pfam" id="PF10312">
    <property type="entry name" value="Cactin_mid"/>
    <property type="match status" value="1"/>
</dbReference>
<gene>
    <name evidence="4" type="ORF">RhiirA1_413549</name>
    <name evidence="6" type="ORF">RhiirA4_395159</name>
    <name evidence="3" type="ORF">RhiirA5_349744</name>
    <name evidence="5" type="ORF">RhiirC2_730569</name>
</gene>
<reference evidence="4 7" key="4">
    <citation type="submission" date="2017-10" db="EMBL/GenBank/DDBJ databases">
        <title>Genome analyses suggest a sexual origin of heterokaryosis in a supposedly ancient asexual fungus.</title>
        <authorList>
            <person name="Corradi N."/>
            <person name="Sedzielewska K."/>
            <person name="Noel J."/>
            <person name="Charron P."/>
            <person name="Farinelli L."/>
            <person name="Marton T."/>
            <person name="Kruger M."/>
            <person name="Pelin A."/>
            <person name="Brachmann A."/>
            <person name="Corradi N."/>
        </authorList>
    </citation>
    <scope>NUCLEOTIDE SEQUENCE [LARGE SCALE GENOMIC DNA]</scope>
    <source>
        <strain evidence="4 7">A1</strain>
    </source>
</reference>
<dbReference type="Proteomes" id="UP000232688">
    <property type="component" value="Unassembled WGS sequence"/>
</dbReference>
<dbReference type="GO" id="GO:0005681">
    <property type="term" value="C:spliceosomal complex"/>
    <property type="evidence" value="ECO:0007669"/>
    <property type="project" value="TreeGrafter"/>
</dbReference>
<sequence>MSSHYPSYPRRYSPDNESRKHSRYSPDDEGRKRRAEIRIKESRAKPIDILAINLRLADENEDVDEALEIDIDEPYTIFENLNLQEVEELHQDIQKYLSLEKNPNNLDFWRAMIVVC</sequence>
<evidence type="ECO:0000313" key="7">
    <source>
        <dbReference type="Proteomes" id="UP000232688"/>
    </source>
</evidence>
<dbReference type="EMBL" id="LLXI01000116">
    <property type="protein sequence ID" value="PKY40805.1"/>
    <property type="molecule type" value="Genomic_DNA"/>
</dbReference>
<evidence type="ECO:0000313" key="6">
    <source>
        <dbReference type="EMBL" id="PKY40805.1"/>
    </source>
</evidence>
<evidence type="ECO:0000256" key="1">
    <source>
        <dbReference type="SAM" id="MobiDB-lite"/>
    </source>
</evidence>
<dbReference type="AlphaFoldDB" id="A0A2I1G2E4"/>
<reference evidence="6 10" key="1">
    <citation type="submission" date="2015-10" db="EMBL/GenBank/DDBJ databases">
        <title>Genome analyses suggest a sexual origin of heterokaryosis in a supposedly ancient asexual fungus.</title>
        <authorList>
            <person name="Ropars J."/>
            <person name="Sedzielewska K."/>
            <person name="Noel J."/>
            <person name="Charron P."/>
            <person name="Farinelli L."/>
            <person name="Marton T."/>
            <person name="Kruger M."/>
            <person name="Pelin A."/>
            <person name="Brachmann A."/>
            <person name="Corradi N."/>
        </authorList>
    </citation>
    <scope>NUCLEOTIDE SEQUENCE [LARGE SCALE GENOMIC DNA]</scope>
    <source>
        <strain evidence="6 10">A4</strain>
        <strain evidence="3 8">A5</strain>
        <strain evidence="5 9">C2</strain>
    </source>
</reference>
<evidence type="ECO:0000259" key="2">
    <source>
        <dbReference type="Pfam" id="PF10312"/>
    </source>
</evidence>
<dbReference type="VEuPathDB" id="FungiDB:RhiirA1_413549"/>
<proteinExistence type="predicted"/>
<dbReference type="EMBL" id="LLXJ01000112">
    <property type="protein sequence ID" value="PKC14901.1"/>
    <property type="molecule type" value="Genomic_DNA"/>
</dbReference>
<dbReference type="Proteomes" id="UP000232722">
    <property type="component" value="Unassembled WGS sequence"/>
</dbReference>
<evidence type="ECO:0000313" key="10">
    <source>
        <dbReference type="Proteomes" id="UP000234323"/>
    </source>
</evidence>
<evidence type="ECO:0000313" key="8">
    <source>
        <dbReference type="Proteomes" id="UP000232722"/>
    </source>
</evidence>
<feature type="region of interest" description="Disordered" evidence="1">
    <location>
        <begin position="1"/>
        <end position="36"/>
    </location>
</feature>
<dbReference type="Proteomes" id="UP000233469">
    <property type="component" value="Unassembled WGS sequence"/>
</dbReference>
<feature type="domain" description="Splicing factor cactin central" evidence="2">
    <location>
        <begin position="31"/>
        <end position="116"/>
    </location>
</feature>
<feature type="compositionally biased region" description="Low complexity" evidence="1">
    <location>
        <begin position="1"/>
        <end position="11"/>
    </location>
</feature>
<evidence type="ECO:0000313" key="4">
    <source>
        <dbReference type="EMBL" id="PKC71168.1"/>
    </source>
</evidence>
<feature type="compositionally biased region" description="Basic and acidic residues" evidence="1">
    <location>
        <begin position="12"/>
        <end position="36"/>
    </location>
</feature>
<dbReference type="VEuPathDB" id="FungiDB:RhiirFUN_023968"/>
<evidence type="ECO:0000313" key="9">
    <source>
        <dbReference type="Proteomes" id="UP000233469"/>
    </source>
</evidence>
<dbReference type="PANTHER" id="PTHR21737:SF4">
    <property type="entry name" value="SPLICING FACTOR CACTIN"/>
    <property type="match status" value="1"/>
</dbReference>
<dbReference type="InterPro" id="IPR018816">
    <property type="entry name" value="Cactin_central"/>
</dbReference>
<dbReference type="Proteomes" id="UP000234323">
    <property type="component" value="Unassembled WGS sequence"/>
</dbReference>
<reference evidence="3 8" key="2">
    <citation type="submission" date="2017-09" db="EMBL/GenBank/DDBJ databases">
        <title>Extensive intraspecific genome diversity in a model arbuscular mycorrhizal fungus.</title>
        <authorList>
            <person name="Chen E.C."/>
            <person name="Morin E."/>
            <person name="Beaudet D."/>
            <person name="Noel J."/>
            <person name="Ndikumana S."/>
            <person name="Charron P."/>
            <person name="St-Onge C."/>
            <person name="Giorgi J."/>
            <person name="Grigoriev I.V."/>
            <person name="Roux C."/>
            <person name="Martin F.M."/>
            <person name="Corradi N."/>
        </authorList>
    </citation>
    <scope>NUCLEOTIDE SEQUENCE [LARGE SCALE GENOMIC DNA]</scope>
    <source>
        <strain evidence="3 8">A5</strain>
    </source>
</reference>
<evidence type="ECO:0000313" key="3">
    <source>
        <dbReference type="EMBL" id="PKC14901.1"/>
    </source>
</evidence>
<comment type="caution">
    <text evidence="6">The sequence shown here is derived from an EMBL/GenBank/DDBJ whole genome shotgun (WGS) entry which is preliminary data.</text>
</comment>
<evidence type="ECO:0000313" key="5">
    <source>
        <dbReference type="EMBL" id="PKK78078.1"/>
    </source>
</evidence>
<dbReference type="GO" id="GO:0005737">
    <property type="term" value="C:cytoplasm"/>
    <property type="evidence" value="ECO:0007669"/>
    <property type="project" value="TreeGrafter"/>
</dbReference>
<organism evidence="6 10">
    <name type="scientific">Rhizophagus irregularis</name>
    <dbReference type="NCBI Taxonomy" id="588596"/>
    <lineage>
        <taxon>Eukaryota</taxon>
        <taxon>Fungi</taxon>
        <taxon>Fungi incertae sedis</taxon>
        <taxon>Mucoromycota</taxon>
        <taxon>Glomeromycotina</taxon>
        <taxon>Glomeromycetes</taxon>
        <taxon>Glomerales</taxon>
        <taxon>Glomeraceae</taxon>
        <taxon>Rhizophagus</taxon>
    </lineage>
</organism>
<dbReference type="VEuPathDB" id="FungiDB:FUN_002946"/>
<dbReference type="EMBL" id="LLXH01000181">
    <property type="protein sequence ID" value="PKC71168.1"/>
    <property type="molecule type" value="Genomic_DNA"/>
</dbReference>
<dbReference type="GO" id="GO:0045292">
    <property type="term" value="P:mRNA cis splicing, via spliceosome"/>
    <property type="evidence" value="ECO:0007669"/>
    <property type="project" value="TreeGrafter"/>
</dbReference>
<accession>A0A2I1G2E4</accession>
<feature type="non-terminal residue" evidence="6">
    <location>
        <position position="116"/>
    </location>
</feature>
<protein>
    <recommendedName>
        <fullName evidence="2">Splicing factor cactin central domain-containing protein</fullName>
    </recommendedName>
</protein>